<keyword evidence="3" id="KW-1185">Reference proteome</keyword>
<proteinExistence type="predicted"/>
<sequence length="128" mass="14494">MVSKARLGKFYLLPKIHKRLENVPGRPVISNCENPEEPESDESEVQVSDSVEDTFPTENNMAVEESTDNHPNLTLLNGASILCTTEHDNNVTEKLKMVESQMNQKIERLAYEIQKLKDNKDATTLHAE</sequence>
<organism evidence="2 3">
    <name type="scientific">Paramuricea clavata</name>
    <name type="common">Red gorgonian</name>
    <name type="synonym">Violescent sea-whip</name>
    <dbReference type="NCBI Taxonomy" id="317549"/>
    <lineage>
        <taxon>Eukaryota</taxon>
        <taxon>Metazoa</taxon>
        <taxon>Cnidaria</taxon>
        <taxon>Anthozoa</taxon>
        <taxon>Octocorallia</taxon>
        <taxon>Malacalcyonacea</taxon>
        <taxon>Plexauridae</taxon>
        <taxon>Paramuricea</taxon>
    </lineage>
</organism>
<dbReference type="Proteomes" id="UP001152795">
    <property type="component" value="Unassembled WGS sequence"/>
</dbReference>
<evidence type="ECO:0000256" key="1">
    <source>
        <dbReference type="SAM" id="MobiDB-lite"/>
    </source>
</evidence>
<reference evidence="2" key="1">
    <citation type="submission" date="2020-04" db="EMBL/GenBank/DDBJ databases">
        <authorList>
            <person name="Alioto T."/>
            <person name="Alioto T."/>
            <person name="Gomez Garrido J."/>
        </authorList>
    </citation>
    <scope>NUCLEOTIDE SEQUENCE</scope>
    <source>
        <strain evidence="2">A484AB</strain>
    </source>
</reference>
<evidence type="ECO:0000313" key="3">
    <source>
        <dbReference type="Proteomes" id="UP001152795"/>
    </source>
</evidence>
<protein>
    <submittedName>
        <fullName evidence="2">Uncharacterized protein</fullName>
    </submittedName>
</protein>
<accession>A0A6S7K7E3</accession>
<dbReference type="AlphaFoldDB" id="A0A6S7K7E3"/>
<feature type="region of interest" description="Disordered" evidence="1">
    <location>
        <begin position="25"/>
        <end position="51"/>
    </location>
</feature>
<name>A0A6S7K7E3_PARCT</name>
<comment type="caution">
    <text evidence="2">The sequence shown here is derived from an EMBL/GenBank/DDBJ whole genome shotgun (WGS) entry which is preliminary data.</text>
</comment>
<dbReference type="EMBL" id="CACRXK020009232">
    <property type="protein sequence ID" value="CAB4016718.1"/>
    <property type="molecule type" value="Genomic_DNA"/>
</dbReference>
<feature type="compositionally biased region" description="Acidic residues" evidence="1">
    <location>
        <begin position="34"/>
        <end position="44"/>
    </location>
</feature>
<gene>
    <name evidence="2" type="ORF">PACLA_8A030640</name>
</gene>
<evidence type="ECO:0000313" key="2">
    <source>
        <dbReference type="EMBL" id="CAB4016718.1"/>
    </source>
</evidence>